<gene>
    <name evidence="1" type="ORF">JQC75_03280</name>
</gene>
<reference evidence="1 2" key="1">
    <citation type="journal article" date="2012" name="Antonie Van Leeuwenhoek">
        <title>Shewanella litorisediminis sp. nov., a gammaproteobacterium isolated from a tidal flat sediment.</title>
        <authorList>
            <person name="Lee M.H."/>
            <person name="Yoon J.H."/>
        </authorList>
    </citation>
    <scope>NUCLEOTIDE SEQUENCE [LARGE SCALE GENOMIC DNA]</scope>
    <source>
        <strain evidence="1 2">SMK1-12</strain>
    </source>
</reference>
<dbReference type="RefSeq" id="WP_203326071.1">
    <property type="nucleotide sequence ID" value="NZ_CP069213.1"/>
</dbReference>
<dbReference type="EMBL" id="CP069213">
    <property type="protein sequence ID" value="QRH02462.1"/>
    <property type="molecule type" value="Genomic_DNA"/>
</dbReference>
<keyword evidence="2" id="KW-1185">Reference proteome</keyword>
<protein>
    <recommendedName>
        <fullName evidence="3">Lipoprotein</fullName>
    </recommendedName>
</protein>
<evidence type="ECO:0000313" key="1">
    <source>
        <dbReference type="EMBL" id="QRH02462.1"/>
    </source>
</evidence>
<sequence>MGLATCSSTEPPRAAQDKKVADEGVELIFSTIAGVIKPFKNSTAHKCELLVDGKLVEQRYF</sequence>
<evidence type="ECO:0008006" key="3">
    <source>
        <dbReference type="Google" id="ProtNLM"/>
    </source>
</evidence>
<dbReference type="Proteomes" id="UP000596252">
    <property type="component" value="Chromosome"/>
</dbReference>
<accession>A0ABX7G545</accession>
<proteinExistence type="predicted"/>
<organism evidence="1 2">
    <name type="scientific">Shewanella litorisediminis</name>
    <dbReference type="NCBI Taxonomy" id="1173586"/>
    <lineage>
        <taxon>Bacteria</taxon>
        <taxon>Pseudomonadati</taxon>
        <taxon>Pseudomonadota</taxon>
        <taxon>Gammaproteobacteria</taxon>
        <taxon>Alteromonadales</taxon>
        <taxon>Shewanellaceae</taxon>
        <taxon>Shewanella</taxon>
    </lineage>
</organism>
<evidence type="ECO:0000313" key="2">
    <source>
        <dbReference type="Proteomes" id="UP000596252"/>
    </source>
</evidence>
<name>A0ABX7G545_9GAMM</name>